<evidence type="ECO:0000313" key="2">
    <source>
        <dbReference type="Proteomes" id="UP000607197"/>
    </source>
</evidence>
<gene>
    <name evidence="1" type="ORF">GCM10009039_15320</name>
</gene>
<comment type="caution">
    <text evidence="1">The sequence shown here is derived from an EMBL/GenBank/DDBJ whole genome shotgun (WGS) entry which is preliminary data.</text>
</comment>
<protein>
    <submittedName>
        <fullName evidence="1">Uncharacterized protein</fullName>
    </submittedName>
</protein>
<evidence type="ECO:0000313" key="1">
    <source>
        <dbReference type="EMBL" id="GGL58048.1"/>
    </source>
</evidence>
<sequence length="71" mass="7812">MTDDAPDLPDTNTLRAVADDLADARDAIDALHLGDVTRTEGETLRTLRDKLDHQAVKLDQKADAVDDRRDA</sequence>
<reference evidence="1" key="1">
    <citation type="journal article" date="2014" name="Int. J. Syst. Evol. Microbiol.">
        <title>Complete genome sequence of Corynebacterium casei LMG S-19264T (=DSM 44701T), isolated from a smear-ripened cheese.</title>
        <authorList>
            <consortium name="US DOE Joint Genome Institute (JGI-PGF)"/>
            <person name="Walter F."/>
            <person name="Albersmeier A."/>
            <person name="Kalinowski J."/>
            <person name="Ruckert C."/>
        </authorList>
    </citation>
    <scope>NUCLEOTIDE SEQUENCE</scope>
    <source>
        <strain evidence="1">JCM 19596</strain>
    </source>
</reference>
<name>A0A830F627_9EURY</name>
<dbReference type="Proteomes" id="UP000607197">
    <property type="component" value="Unassembled WGS sequence"/>
</dbReference>
<dbReference type="EMBL" id="BMPG01000002">
    <property type="protein sequence ID" value="GGL58048.1"/>
    <property type="molecule type" value="Genomic_DNA"/>
</dbReference>
<organism evidence="1 2">
    <name type="scientific">Halocalculus aciditolerans</name>
    <dbReference type="NCBI Taxonomy" id="1383812"/>
    <lineage>
        <taxon>Archaea</taxon>
        <taxon>Methanobacteriati</taxon>
        <taxon>Methanobacteriota</taxon>
        <taxon>Stenosarchaea group</taxon>
        <taxon>Halobacteria</taxon>
        <taxon>Halobacteriales</taxon>
        <taxon>Halobacteriaceae</taxon>
        <taxon>Halocalculus</taxon>
    </lineage>
</organism>
<accession>A0A830F627</accession>
<reference evidence="1" key="2">
    <citation type="submission" date="2020-09" db="EMBL/GenBank/DDBJ databases">
        <authorList>
            <person name="Sun Q."/>
            <person name="Ohkuma M."/>
        </authorList>
    </citation>
    <scope>NUCLEOTIDE SEQUENCE</scope>
    <source>
        <strain evidence="1">JCM 19596</strain>
    </source>
</reference>
<keyword evidence="2" id="KW-1185">Reference proteome</keyword>
<dbReference type="AlphaFoldDB" id="A0A830F627"/>
<proteinExistence type="predicted"/>
<dbReference type="RefSeq" id="WP_188977585.1">
    <property type="nucleotide sequence ID" value="NZ_BMPG01000002.1"/>
</dbReference>